<dbReference type="Proteomes" id="UP000575068">
    <property type="component" value="Unassembled WGS sequence"/>
</dbReference>
<reference evidence="8 9" key="1">
    <citation type="submission" date="2020-08" db="EMBL/GenBank/DDBJ databases">
        <title>Genomic Encyclopedia of Type Strains, Phase IV (KMG-IV): sequencing the most valuable type-strain genomes for metagenomic binning, comparative biology and taxonomic classification.</title>
        <authorList>
            <person name="Goeker M."/>
        </authorList>
    </citation>
    <scope>NUCLEOTIDE SEQUENCE [LARGE SCALE GENOMIC DNA]</scope>
    <source>
        <strain evidence="8 9">DSM 7465</strain>
    </source>
</reference>
<feature type="transmembrane region" description="Helical" evidence="7">
    <location>
        <begin position="459"/>
        <end position="486"/>
    </location>
</feature>
<comment type="subcellular location">
    <subcellularLocation>
        <location evidence="1">Cell membrane</location>
        <topology evidence="1">Multi-pass membrane protein</topology>
    </subcellularLocation>
</comment>
<name>A0A840HR66_9SPHN</name>
<evidence type="ECO:0000256" key="4">
    <source>
        <dbReference type="ARBA" id="ARBA00022692"/>
    </source>
</evidence>
<feature type="transmembrane region" description="Helical" evidence="7">
    <location>
        <begin position="56"/>
        <end position="78"/>
    </location>
</feature>
<comment type="caution">
    <text evidence="8">The sequence shown here is derived from an EMBL/GenBank/DDBJ whole genome shotgun (WGS) entry which is preliminary data.</text>
</comment>
<feature type="transmembrane region" description="Helical" evidence="7">
    <location>
        <begin position="306"/>
        <end position="327"/>
    </location>
</feature>
<comment type="similarity">
    <text evidence="2">Belongs to the polysaccharide synthase family.</text>
</comment>
<evidence type="ECO:0000313" key="8">
    <source>
        <dbReference type="EMBL" id="MBB4640201.1"/>
    </source>
</evidence>
<feature type="transmembrane region" description="Helical" evidence="7">
    <location>
        <begin position="426"/>
        <end position="447"/>
    </location>
</feature>
<keyword evidence="6 7" id="KW-0472">Membrane</keyword>
<keyword evidence="5 7" id="KW-1133">Transmembrane helix</keyword>
<dbReference type="InterPro" id="IPR050833">
    <property type="entry name" value="Poly_Biosynth_Transport"/>
</dbReference>
<sequence>MAADPYASTVGARFDKDLRRQSKHSIGWTVVRFMSDQFFSFVVFVLLARLLTRADIGAFAIIAIVSEIFRTVSTAGLVQIVAREPNLTEEFTDTVYRGNLGFSLIACAVIVLFAYPFADFMDAPQIAAPLQVLSMVLPISALGQTHMALRLRQFGHKTTALRSVVSGVVGGGAAVAAAFAGFGLWALVIQRLVTELISVILSRASYRWKPGWKFRWTIFRHKLGLNGSLTATQLVFIFTLRLQELVIGNVIGMVAVGVYRTAWRTVELISNGAIRPFTTVAMQTLARVKDDKAELGRAYEWMISKAAVISFPALVGFAVVAPLAVPTVFGPKWGQAGELAQIFAFMVLPFTLNQFASPSLGAVGASRSLLLIAIAQLGLTALFTSFAAPFGLFAVAWAYVARAYLTLPLQIIALKRASGIGLGHSWAAIWQPLAASTVMAVALYVSLPEMGILIPNPWARLLLVVVAGTLVYGLTLMAISPLWRALFFRTLKQVRR</sequence>
<keyword evidence="4 7" id="KW-0812">Transmembrane</keyword>
<feature type="transmembrane region" description="Helical" evidence="7">
    <location>
        <begin position="99"/>
        <end position="118"/>
    </location>
</feature>
<dbReference type="PANTHER" id="PTHR30250:SF10">
    <property type="entry name" value="LIPOPOLYSACCHARIDE BIOSYNTHESIS PROTEIN WZXC"/>
    <property type="match status" value="1"/>
</dbReference>
<feature type="transmembrane region" description="Helical" evidence="7">
    <location>
        <begin position="246"/>
        <end position="263"/>
    </location>
</feature>
<dbReference type="EMBL" id="JACHOV010000002">
    <property type="protein sequence ID" value="MBB4640201.1"/>
    <property type="molecule type" value="Genomic_DNA"/>
</dbReference>
<dbReference type="AlphaFoldDB" id="A0A840HR66"/>
<evidence type="ECO:0000256" key="2">
    <source>
        <dbReference type="ARBA" id="ARBA00007430"/>
    </source>
</evidence>
<evidence type="ECO:0000256" key="3">
    <source>
        <dbReference type="ARBA" id="ARBA00022475"/>
    </source>
</evidence>
<evidence type="ECO:0000256" key="1">
    <source>
        <dbReference type="ARBA" id="ARBA00004651"/>
    </source>
</evidence>
<evidence type="ECO:0000256" key="5">
    <source>
        <dbReference type="ARBA" id="ARBA00022989"/>
    </source>
</evidence>
<protein>
    <submittedName>
        <fullName evidence="8">O-antigen/teichoic acid export membrane protein</fullName>
    </submittedName>
</protein>
<feature type="transmembrane region" description="Helical" evidence="7">
    <location>
        <begin position="26"/>
        <end position="50"/>
    </location>
</feature>
<dbReference type="CDD" id="cd13127">
    <property type="entry name" value="MATE_tuaB_like"/>
    <property type="match status" value="1"/>
</dbReference>
<accession>A0A840HR66</accession>
<feature type="transmembrane region" description="Helical" evidence="7">
    <location>
        <begin position="130"/>
        <end position="149"/>
    </location>
</feature>
<evidence type="ECO:0000256" key="6">
    <source>
        <dbReference type="ARBA" id="ARBA00023136"/>
    </source>
</evidence>
<feature type="transmembrane region" description="Helical" evidence="7">
    <location>
        <begin position="339"/>
        <end position="356"/>
    </location>
</feature>
<keyword evidence="9" id="KW-1185">Reference proteome</keyword>
<evidence type="ECO:0000256" key="7">
    <source>
        <dbReference type="SAM" id="Phobius"/>
    </source>
</evidence>
<dbReference type="Pfam" id="PF13440">
    <property type="entry name" value="Polysacc_synt_3"/>
    <property type="match status" value="1"/>
</dbReference>
<dbReference type="GO" id="GO:0005886">
    <property type="term" value="C:plasma membrane"/>
    <property type="evidence" value="ECO:0007669"/>
    <property type="project" value="UniProtKB-SubCell"/>
</dbReference>
<gene>
    <name evidence="8" type="ORF">HNQ99_000489</name>
</gene>
<proteinExistence type="inferred from homology"/>
<dbReference type="PANTHER" id="PTHR30250">
    <property type="entry name" value="PST FAMILY PREDICTED COLANIC ACID TRANSPORTER"/>
    <property type="match status" value="1"/>
</dbReference>
<feature type="transmembrane region" description="Helical" evidence="7">
    <location>
        <begin position="161"/>
        <end position="179"/>
    </location>
</feature>
<evidence type="ECO:0000313" key="9">
    <source>
        <dbReference type="Proteomes" id="UP000575068"/>
    </source>
</evidence>
<organism evidence="8 9">
    <name type="scientific">Rhizorhapis suberifaciens</name>
    <name type="common">corky root of lettuce</name>
    <dbReference type="NCBI Taxonomy" id="13656"/>
    <lineage>
        <taxon>Bacteria</taxon>
        <taxon>Pseudomonadati</taxon>
        <taxon>Pseudomonadota</taxon>
        <taxon>Alphaproteobacteria</taxon>
        <taxon>Sphingomonadales</taxon>
        <taxon>Sphingomonadaceae</taxon>
        <taxon>Rhizorhapis</taxon>
    </lineage>
</organism>
<feature type="transmembrane region" description="Helical" evidence="7">
    <location>
        <begin position="368"/>
        <end position="388"/>
    </location>
</feature>
<keyword evidence="3" id="KW-1003">Cell membrane</keyword>
<dbReference type="RefSeq" id="WP_322790300.1">
    <property type="nucleotide sequence ID" value="NZ_JACHOV010000002.1"/>
</dbReference>